<evidence type="ECO:0000313" key="6">
    <source>
        <dbReference type="Proteomes" id="UP000468687"/>
    </source>
</evidence>
<comment type="similarity">
    <text evidence="1">Belongs to the leucine-binding protein family.</text>
</comment>
<dbReference type="PANTHER" id="PTHR30483">
    <property type="entry name" value="LEUCINE-SPECIFIC-BINDING PROTEIN"/>
    <property type="match status" value="1"/>
</dbReference>
<dbReference type="InterPro" id="IPR051010">
    <property type="entry name" value="BCAA_transport"/>
</dbReference>
<organism evidence="5 6">
    <name type="scientific">Nocardioides zeae</name>
    <dbReference type="NCBI Taxonomy" id="1457234"/>
    <lineage>
        <taxon>Bacteria</taxon>
        <taxon>Bacillati</taxon>
        <taxon>Actinomycetota</taxon>
        <taxon>Actinomycetes</taxon>
        <taxon>Propionibacteriales</taxon>
        <taxon>Nocardioidaceae</taxon>
        <taxon>Nocardioides</taxon>
    </lineage>
</organism>
<comment type="caution">
    <text evidence="5">The sequence shown here is derived from an EMBL/GenBank/DDBJ whole genome shotgun (WGS) entry which is preliminary data.</text>
</comment>
<accession>A0A6P0HM24</accession>
<protein>
    <submittedName>
        <fullName evidence="5">Amino acid ABC transporter substrate-binding protein</fullName>
    </submittedName>
</protein>
<dbReference type="PANTHER" id="PTHR30483:SF6">
    <property type="entry name" value="PERIPLASMIC BINDING PROTEIN OF ABC TRANSPORTER FOR NATURAL AMINO ACIDS"/>
    <property type="match status" value="1"/>
</dbReference>
<dbReference type="EMBL" id="JAAGXA010000011">
    <property type="protein sequence ID" value="NEN79732.1"/>
    <property type="molecule type" value="Genomic_DNA"/>
</dbReference>
<dbReference type="RefSeq" id="WP_163773272.1">
    <property type="nucleotide sequence ID" value="NZ_JAAGXA010000011.1"/>
</dbReference>
<feature type="chain" id="PRO_5038656429" evidence="3">
    <location>
        <begin position="20"/>
        <end position="389"/>
    </location>
</feature>
<dbReference type="Gene3D" id="3.40.50.2300">
    <property type="match status" value="2"/>
</dbReference>
<evidence type="ECO:0000256" key="3">
    <source>
        <dbReference type="SAM" id="SignalP"/>
    </source>
</evidence>
<dbReference type="Pfam" id="PF13458">
    <property type="entry name" value="Peripla_BP_6"/>
    <property type="match status" value="1"/>
</dbReference>
<feature type="domain" description="Leucine-binding protein" evidence="4">
    <location>
        <begin position="31"/>
        <end position="372"/>
    </location>
</feature>
<evidence type="ECO:0000256" key="2">
    <source>
        <dbReference type="ARBA" id="ARBA00022729"/>
    </source>
</evidence>
<name>A0A6P0HM24_9ACTN</name>
<dbReference type="InterPro" id="IPR028081">
    <property type="entry name" value="Leu-bd"/>
</dbReference>
<gene>
    <name evidence="5" type="ORF">G3T38_15775</name>
</gene>
<proteinExistence type="inferred from homology"/>
<dbReference type="Proteomes" id="UP000468687">
    <property type="component" value="Unassembled WGS sequence"/>
</dbReference>
<evidence type="ECO:0000313" key="5">
    <source>
        <dbReference type="EMBL" id="NEN79732.1"/>
    </source>
</evidence>
<feature type="signal peptide" evidence="3">
    <location>
        <begin position="1"/>
        <end position="19"/>
    </location>
</feature>
<evidence type="ECO:0000256" key="1">
    <source>
        <dbReference type="ARBA" id="ARBA00010062"/>
    </source>
</evidence>
<dbReference type="SUPFAM" id="SSF53822">
    <property type="entry name" value="Periplasmic binding protein-like I"/>
    <property type="match status" value="1"/>
</dbReference>
<reference evidence="5 6" key="1">
    <citation type="journal article" date="2014" name="Int. J. Syst. Evol. Microbiol.">
        <title>Nocardioides zeae sp. nov., isolated from the stem of Zea mays.</title>
        <authorList>
            <person name="Glaeser S.P."/>
            <person name="McInroy J.A."/>
            <person name="Busse H.J."/>
            <person name="Kampfer P."/>
        </authorList>
    </citation>
    <scope>NUCLEOTIDE SEQUENCE [LARGE SCALE GENOMIC DNA]</scope>
    <source>
        <strain evidence="5 6">JCM 30728</strain>
    </source>
</reference>
<dbReference type="AlphaFoldDB" id="A0A6P0HM24"/>
<dbReference type="InterPro" id="IPR028082">
    <property type="entry name" value="Peripla_BP_I"/>
</dbReference>
<keyword evidence="2 3" id="KW-0732">Signal</keyword>
<sequence length="389" mass="39643">MRRALSLTASMMLAVPLAACGGSSDGGGSGPVTVGVLLPLTGASAQGAEQAENALELRLDQINAEGGVDGRDVELKVYDTKLDPATATQQAQRAISQDRVAALIGPWTSTEALAVGEVVERAGVVTINNSASAPAITEDKEYVFRTSPRTPDLAVAIAQVGTGTGAANGALLYDGSSFGLGAKDPIEAAAEDEGLDLVTSVEYPIGASDVSAQVASVVEKDPGVVIIAGAAGADYGLIAKAMQEQGLAVPIIGLSPIVSPDALRIGEGAYAALPGVYTVGCVDETKPAYSELLEDYNEEFTPVEVLPEQALQAVDALNWIVAGLGETQGEGSDELVGALTSLPAVESVGGRTGARQQFTTEDHDAYGEGYLVPYQVVDGGLAQADLDVD</sequence>
<evidence type="ECO:0000259" key="4">
    <source>
        <dbReference type="Pfam" id="PF13458"/>
    </source>
</evidence>
<keyword evidence="6" id="KW-1185">Reference proteome</keyword>